<organism evidence="1 2">
    <name type="scientific">Entomophthora muscae</name>
    <dbReference type="NCBI Taxonomy" id="34485"/>
    <lineage>
        <taxon>Eukaryota</taxon>
        <taxon>Fungi</taxon>
        <taxon>Fungi incertae sedis</taxon>
        <taxon>Zoopagomycota</taxon>
        <taxon>Entomophthoromycotina</taxon>
        <taxon>Entomophthoromycetes</taxon>
        <taxon>Entomophthorales</taxon>
        <taxon>Entomophthoraceae</taxon>
        <taxon>Entomophthora</taxon>
    </lineage>
</organism>
<keyword evidence="2" id="KW-1185">Reference proteome</keyword>
<sequence>MSNYSRNASSGNSTWQNFSTRVSDTTSGMFSSFSSITNRYIPVNTSPFAANSSQPEPEWFELTLMQRWAGFAICAISGMLMLSLSAFKILHPTKFSLSFTFGSLLIFISFGFLKGPKSHFSHVFSRERMPFTLSYFGSMGCCLFFSLIYVSFLLSIVFFIVQLIALIWYFISYLPGGSAAMARTAASLLPR</sequence>
<dbReference type="Proteomes" id="UP001165960">
    <property type="component" value="Unassembled WGS sequence"/>
</dbReference>
<protein>
    <submittedName>
        <fullName evidence="1">Protein transport protein sft2</fullName>
    </submittedName>
</protein>
<evidence type="ECO:0000313" key="1">
    <source>
        <dbReference type="EMBL" id="KAJ9048828.1"/>
    </source>
</evidence>
<gene>
    <name evidence="1" type="primary">SFT2_4</name>
    <name evidence="1" type="ORF">DSO57_1030725</name>
</gene>
<dbReference type="EMBL" id="QTSX02007314">
    <property type="protein sequence ID" value="KAJ9048828.1"/>
    <property type="molecule type" value="Genomic_DNA"/>
</dbReference>
<evidence type="ECO:0000313" key="2">
    <source>
        <dbReference type="Proteomes" id="UP001165960"/>
    </source>
</evidence>
<proteinExistence type="predicted"/>
<reference evidence="1" key="1">
    <citation type="submission" date="2022-04" db="EMBL/GenBank/DDBJ databases">
        <title>Genome of the entomopathogenic fungus Entomophthora muscae.</title>
        <authorList>
            <person name="Elya C."/>
            <person name="Lovett B.R."/>
            <person name="Lee E."/>
            <person name="Macias A.M."/>
            <person name="Hajek A.E."/>
            <person name="De Bivort B.L."/>
            <person name="Kasson M.T."/>
            <person name="De Fine Licht H.H."/>
            <person name="Stajich J.E."/>
        </authorList>
    </citation>
    <scope>NUCLEOTIDE SEQUENCE</scope>
    <source>
        <strain evidence="1">Berkeley</strain>
    </source>
</reference>
<name>A0ACC2RFH1_9FUNG</name>
<comment type="caution">
    <text evidence="1">The sequence shown here is derived from an EMBL/GenBank/DDBJ whole genome shotgun (WGS) entry which is preliminary data.</text>
</comment>
<accession>A0ACC2RFH1</accession>